<dbReference type="GO" id="GO:0070475">
    <property type="term" value="P:rRNA base methylation"/>
    <property type="evidence" value="ECO:0007669"/>
    <property type="project" value="TreeGrafter"/>
</dbReference>
<comment type="similarity">
    <text evidence="5">Belongs to the class I-like SAM-binding methyltransferase superfamily. RNA M5U methyltransferase family.</text>
</comment>
<evidence type="ECO:0000256" key="2">
    <source>
        <dbReference type="ARBA" id="ARBA00022679"/>
    </source>
</evidence>
<dbReference type="InterPro" id="IPR012340">
    <property type="entry name" value="NA-bd_OB-fold"/>
</dbReference>
<keyword evidence="9" id="KW-1185">Reference proteome</keyword>
<keyword evidence="4" id="KW-0411">Iron-sulfur</keyword>
<evidence type="ECO:0000256" key="3">
    <source>
        <dbReference type="ARBA" id="ARBA00022691"/>
    </source>
</evidence>
<gene>
    <name evidence="8" type="primary">rlmD</name>
    <name evidence="8" type="ORF">IMCC3135_21770</name>
</gene>
<dbReference type="InterPro" id="IPR030390">
    <property type="entry name" value="MeTrfase_TrmA_AS"/>
</dbReference>
<feature type="active site" description="Nucleophile" evidence="5">
    <location>
        <position position="343"/>
    </location>
</feature>
<dbReference type="InterPro" id="IPR002792">
    <property type="entry name" value="TRAM_dom"/>
</dbReference>
<dbReference type="InterPro" id="IPR030391">
    <property type="entry name" value="MeTrfase_TrmA_CS"/>
</dbReference>
<dbReference type="SUPFAM" id="SSF53335">
    <property type="entry name" value="S-adenosyl-L-methionine-dependent methyltransferases"/>
    <property type="match status" value="1"/>
</dbReference>
<organism evidence="8 9">
    <name type="scientific">Granulosicoccus antarcticus IMCC3135</name>
    <dbReference type="NCBI Taxonomy" id="1192854"/>
    <lineage>
        <taxon>Bacteria</taxon>
        <taxon>Pseudomonadati</taxon>
        <taxon>Pseudomonadota</taxon>
        <taxon>Gammaproteobacteria</taxon>
        <taxon>Chromatiales</taxon>
        <taxon>Granulosicoccaceae</taxon>
        <taxon>Granulosicoccus</taxon>
    </lineage>
</organism>
<feature type="binding site" evidence="5">
    <location>
        <position position="316"/>
    </location>
    <ligand>
        <name>S-adenosyl-L-methionine</name>
        <dbReference type="ChEBI" id="CHEBI:59789"/>
    </ligand>
</feature>
<protein>
    <submittedName>
        <fullName evidence="8">23S rRNA (Uracil(1939)-C(5))-methyltransferase RlmD</fullName>
        <ecNumber evidence="8">2.1.1.190</ecNumber>
    </submittedName>
</protein>
<dbReference type="Pfam" id="PF05958">
    <property type="entry name" value="tRNA_U5-meth_tr"/>
    <property type="match status" value="1"/>
</dbReference>
<dbReference type="SUPFAM" id="SSF50249">
    <property type="entry name" value="Nucleic acid-binding proteins"/>
    <property type="match status" value="1"/>
</dbReference>
<evidence type="ECO:0000256" key="4">
    <source>
        <dbReference type="ARBA" id="ARBA00023014"/>
    </source>
</evidence>
<dbReference type="FunFam" id="2.40.50.140:FF:000097">
    <property type="entry name" value="23S rRNA (uracil(1939)-C(5))-methyltransferase RlmD"/>
    <property type="match status" value="1"/>
</dbReference>
<dbReference type="EC" id="2.1.1.190" evidence="8"/>
<evidence type="ECO:0000256" key="5">
    <source>
        <dbReference type="PROSITE-ProRule" id="PRU01024"/>
    </source>
</evidence>
<reference evidence="8 9" key="1">
    <citation type="submission" date="2016-12" db="EMBL/GenBank/DDBJ databases">
        <authorList>
            <person name="Song W.-J."/>
            <person name="Kurnit D.M."/>
        </authorList>
    </citation>
    <scope>NUCLEOTIDE SEQUENCE [LARGE SCALE GENOMIC DNA]</scope>
    <source>
        <strain evidence="8 9">IMCC3135</strain>
    </source>
</reference>
<sequence>MKDKSGWNKYRHKRPEIVPRESELVIESLTNAGDGLGREEQRVIFVPYTVPGDRVRIKITQRKKTYALASVVEILEPSKDRISAPCEYFERCGGCDWQHVPYAVQLSAKQEQLTDTLARIGLLENLPMKTITPSPQEYGYRNRIQGEIRAGQFHYKWRRSDQRIAIDKCVIAEDAINEYLASTDLTQTLQGRVEISVEDGVVTMSAVNDRNSTELGFRQVNTAVSDVLTARLLELVGKSECQHIVDLYCGRGHWTNLIAQTHPDRKVVGVDVSAENIDAARAQTHELALENVAFHQAEVEKTLKKLGIKESLCIVDPPRSGLDTTVIDTLIEEPCKHLLYVSCHPATLARDLKRLTESGYRVVSVESLDMFPQTAHLESLVHLERI</sequence>
<dbReference type="Gene3D" id="2.40.50.140">
    <property type="entry name" value="Nucleic acid-binding proteins"/>
    <property type="match status" value="1"/>
</dbReference>
<dbReference type="PROSITE" id="PS01230">
    <property type="entry name" value="TRMA_1"/>
    <property type="match status" value="1"/>
</dbReference>
<accession>A0A2Z2NZU7</accession>
<dbReference type="GO" id="GO:0051536">
    <property type="term" value="F:iron-sulfur cluster binding"/>
    <property type="evidence" value="ECO:0007669"/>
    <property type="project" value="UniProtKB-KW"/>
</dbReference>
<dbReference type="Pfam" id="PF01938">
    <property type="entry name" value="TRAM"/>
    <property type="match status" value="1"/>
</dbReference>
<dbReference type="PROSITE" id="PS01231">
    <property type="entry name" value="TRMA_2"/>
    <property type="match status" value="1"/>
</dbReference>
<dbReference type="InterPro" id="IPR029063">
    <property type="entry name" value="SAM-dependent_MTases_sf"/>
</dbReference>
<feature type="active site" evidence="6">
    <location>
        <position position="343"/>
    </location>
</feature>
<evidence type="ECO:0000313" key="8">
    <source>
        <dbReference type="EMBL" id="ASJ74430.1"/>
    </source>
</evidence>
<evidence type="ECO:0000259" key="7">
    <source>
        <dbReference type="PROSITE" id="PS50926"/>
    </source>
</evidence>
<evidence type="ECO:0000256" key="6">
    <source>
        <dbReference type="PROSITE-ProRule" id="PRU10015"/>
    </source>
</evidence>
<feature type="domain" description="TRAM" evidence="7">
    <location>
        <begin position="15"/>
        <end position="73"/>
    </location>
</feature>
<name>A0A2Z2NZU7_9GAMM</name>
<dbReference type="Proteomes" id="UP000250079">
    <property type="component" value="Chromosome"/>
</dbReference>
<proteinExistence type="inferred from homology"/>
<dbReference type="PROSITE" id="PS51687">
    <property type="entry name" value="SAM_MT_RNA_M5U"/>
    <property type="match status" value="1"/>
</dbReference>
<dbReference type="Gene3D" id="3.40.50.150">
    <property type="entry name" value="Vaccinia Virus protein VP39"/>
    <property type="match status" value="2"/>
</dbReference>
<dbReference type="RefSeq" id="WP_088919465.1">
    <property type="nucleotide sequence ID" value="NZ_CP018632.1"/>
</dbReference>
<dbReference type="PANTHER" id="PTHR11061:SF30">
    <property type="entry name" value="TRNA (URACIL(54)-C(5))-METHYLTRANSFERASE"/>
    <property type="match status" value="1"/>
</dbReference>
<keyword evidence="3 5" id="KW-0949">S-adenosyl-L-methionine</keyword>
<keyword evidence="4" id="KW-0479">Metal-binding</keyword>
<evidence type="ECO:0000313" key="9">
    <source>
        <dbReference type="Proteomes" id="UP000250079"/>
    </source>
</evidence>
<dbReference type="KEGG" id="gai:IMCC3135_21770"/>
<dbReference type="EMBL" id="CP018632">
    <property type="protein sequence ID" value="ASJ74430.1"/>
    <property type="molecule type" value="Genomic_DNA"/>
</dbReference>
<evidence type="ECO:0000256" key="1">
    <source>
        <dbReference type="ARBA" id="ARBA00022603"/>
    </source>
</evidence>
<keyword evidence="2 5" id="KW-0808">Transferase</keyword>
<feature type="binding site" evidence="5">
    <location>
        <position position="271"/>
    </location>
    <ligand>
        <name>S-adenosyl-L-methionine</name>
        <dbReference type="ChEBI" id="CHEBI:59789"/>
    </ligand>
</feature>
<feature type="binding site" evidence="5">
    <location>
        <position position="219"/>
    </location>
    <ligand>
        <name>S-adenosyl-L-methionine</name>
        <dbReference type="ChEBI" id="CHEBI:59789"/>
    </ligand>
</feature>
<dbReference type="OrthoDB" id="9804590at2"/>
<dbReference type="CDD" id="cd02440">
    <property type="entry name" value="AdoMet_MTases"/>
    <property type="match status" value="1"/>
</dbReference>
<dbReference type="InterPro" id="IPR010280">
    <property type="entry name" value="U5_MeTrfase_fam"/>
</dbReference>
<dbReference type="PANTHER" id="PTHR11061">
    <property type="entry name" value="RNA M5U METHYLTRANSFERASE"/>
    <property type="match status" value="1"/>
</dbReference>
<keyword evidence="4" id="KW-0408">Iron</keyword>
<keyword evidence="1 5" id="KW-0489">Methyltransferase</keyword>
<feature type="binding site" evidence="5">
    <location>
        <position position="248"/>
    </location>
    <ligand>
        <name>S-adenosyl-L-methionine</name>
        <dbReference type="ChEBI" id="CHEBI:59789"/>
    </ligand>
</feature>
<dbReference type="AlphaFoldDB" id="A0A2Z2NZU7"/>
<dbReference type="GO" id="GO:0070041">
    <property type="term" value="F:rRNA (uridine-C5-)-methyltransferase activity"/>
    <property type="evidence" value="ECO:0007669"/>
    <property type="project" value="TreeGrafter"/>
</dbReference>
<dbReference type="PROSITE" id="PS50926">
    <property type="entry name" value="TRAM"/>
    <property type="match status" value="1"/>
</dbReference>